<dbReference type="OrthoDB" id="10061064at2759"/>
<name>A0A8H7S2Q5_9FUNG</name>
<feature type="compositionally biased region" description="Low complexity" evidence="4">
    <location>
        <begin position="27"/>
        <end position="43"/>
    </location>
</feature>
<dbReference type="GO" id="GO:0015031">
    <property type="term" value="P:protein transport"/>
    <property type="evidence" value="ECO:0007669"/>
    <property type="project" value="UniProtKB-UniRule"/>
</dbReference>
<dbReference type="Proteomes" id="UP000646827">
    <property type="component" value="Unassembled WGS sequence"/>
</dbReference>
<evidence type="ECO:0000256" key="4">
    <source>
        <dbReference type="SAM" id="MobiDB-lite"/>
    </source>
</evidence>
<dbReference type="PANTHER" id="PTHR28032:SF1">
    <property type="entry name" value="FI02826P"/>
    <property type="match status" value="1"/>
</dbReference>
<dbReference type="GO" id="GO:0031144">
    <property type="term" value="P:proteasome localization"/>
    <property type="evidence" value="ECO:0007669"/>
    <property type="project" value="UniProtKB-UniRule"/>
</dbReference>
<dbReference type="GO" id="GO:0071630">
    <property type="term" value="P:nuclear protein quality control by the ubiquitin-proteasome system"/>
    <property type="evidence" value="ECO:0007669"/>
    <property type="project" value="UniProtKB-UniRule"/>
</dbReference>
<keyword evidence="6" id="KW-1185">Reference proteome</keyword>
<evidence type="ECO:0000256" key="2">
    <source>
        <dbReference type="ARBA" id="ARBA00023242"/>
    </source>
</evidence>
<keyword evidence="3" id="KW-0813">Transport</keyword>
<feature type="region of interest" description="Disordered" evidence="4">
    <location>
        <begin position="1"/>
        <end position="45"/>
    </location>
</feature>
<dbReference type="InterPro" id="IPR013868">
    <property type="entry name" value="Cut8/Sts1_fam"/>
</dbReference>
<evidence type="ECO:0000313" key="6">
    <source>
        <dbReference type="Proteomes" id="UP000646827"/>
    </source>
</evidence>
<organism evidence="5 6">
    <name type="scientific">Circinella minor</name>
    <dbReference type="NCBI Taxonomy" id="1195481"/>
    <lineage>
        <taxon>Eukaryota</taxon>
        <taxon>Fungi</taxon>
        <taxon>Fungi incertae sedis</taxon>
        <taxon>Mucoromycota</taxon>
        <taxon>Mucoromycotina</taxon>
        <taxon>Mucoromycetes</taxon>
        <taxon>Mucorales</taxon>
        <taxon>Lichtheimiaceae</taxon>
        <taxon>Circinella</taxon>
    </lineage>
</organism>
<accession>A0A8H7S2Q5</accession>
<dbReference type="InterPro" id="IPR038422">
    <property type="entry name" value="Cut8/Sts1_sf"/>
</dbReference>
<dbReference type="EMBL" id="JAEPRB010000141">
    <property type="protein sequence ID" value="KAG2220426.1"/>
    <property type="molecule type" value="Genomic_DNA"/>
</dbReference>
<comment type="subunit">
    <text evidence="3">Binds the proteasome.</text>
</comment>
<protein>
    <recommendedName>
        <fullName evidence="3">Tethering factor for nuclear proteasome STS1</fullName>
    </recommendedName>
</protein>
<dbReference type="PANTHER" id="PTHR28032">
    <property type="entry name" value="FI02826P"/>
    <property type="match status" value="1"/>
</dbReference>
<sequence>MTSIYPPHNGMIKGRKRRLSEDEDMSDASLSSSSSPNNNNNNNIRHYRNLNEINKRYKTGITKPSTTTTMLASLDKDKLIHIIHTLFDTHPELRQDIMNYIPAPSVHTAAVVLNNLEKRLNDSFPYNRNGPSRNDYTFSRVRASLVELIDTTIQYADHFTLSTAFPPQAFAFLHIATTLAHRLPVWDSDVNNELKRDLYRVLDECWKSASRCAASKIREGESYSLLAVKEWAKNLAEHNHYTGNLFFTEAVQEFSKRLGFLIGLPHNEVSHDVPICHHPAQNDIVRRLASPPRVVGYADARR</sequence>
<dbReference type="Gene3D" id="1.20.58.1590">
    <property type="entry name" value="Tethering factor for nuclear proteasome Cut8/Sts1"/>
    <property type="match status" value="1"/>
</dbReference>
<keyword evidence="3" id="KW-0653">Protein transport</keyword>
<comment type="function">
    <text evidence="3">Involved in ubiquitin-mediated protein degradation. Regulatory factor in the ubiquitin/proteasome pathway that controls the turnover of proteasome substrates. Targets proteasomes to the nucleus and facilitates the degradation of nuclear proteins.</text>
</comment>
<comment type="subcellular location">
    <subcellularLocation>
        <location evidence="3">Cytoplasm</location>
    </subcellularLocation>
    <subcellularLocation>
        <location evidence="3">Nucleus</location>
    </subcellularLocation>
</comment>
<comment type="similarity">
    <text evidence="1 3">Belongs to the cut8/STS1 family.</text>
</comment>
<dbReference type="GO" id="GO:0070628">
    <property type="term" value="F:proteasome binding"/>
    <property type="evidence" value="ECO:0007669"/>
    <property type="project" value="TreeGrafter"/>
</dbReference>
<comment type="caution">
    <text evidence="5">The sequence shown here is derived from an EMBL/GenBank/DDBJ whole genome shotgun (WGS) entry which is preliminary data.</text>
</comment>
<dbReference type="GO" id="GO:0031965">
    <property type="term" value="C:nuclear membrane"/>
    <property type="evidence" value="ECO:0007669"/>
    <property type="project" value="TreeGrafter"/>
</dbReference>
<dbReference type="Pfam" id="PF08559">
    <property type="entry name" value="Cut8"/>
    <property type="match status" value="1"/>
</dbReference>
<dbReference type="GO" id="GO:0005737">
    <property type="term" value="C:cytoplasm"/>
    <property type="evidence" value="ECO:0007669"/>
    <property type="project" value="UniProtKB-SubCell"/>
</dbReference>
<proteinExistence type="inferred from homology"/>
<evidence type="ECO:0000256" key="1">
    <source>
        <dbReference type="ARBA" id="ARBA00006199"/>
    </source>
</evidence>
<evidence type="ECO:0000313" key="5">
    <source>
        <dbReference type="EMBL" id="KAG2220426.1"/>
    </source>
</evidence>
<dbReference type="AlphaFoldDB" id="A0A8H7S2Q5"/>
<keyword evidence="3" id="KW-0963">Cytoplasm</keyword>
<evidence type="ECO:0000256" key="3">
    <source>
        <dbReference type="RuleBase" id="RU368013"/>
    </source>
</evidence>
<gene>
    <name evidence="5" type="ORF">INT45_000651</name>
</gene>
<keyword evidence="2 3" id="KW-0539">Nucleus</keyword>
<reference evidence="5 6" key="1">
    <citation type="submission" date="2020-12" db="EMBL/GenBank/DDBJ databases">
        <title>Metabolic potential, ecology and presence of endohyphal bacteria is reflected in genomic diversity of Mucoromycotina.</title>
        <authorList>
            <person name="Muszewska A."/>
            <person name="Okrasinska A."/>
            <person name="Steczkiewicz K."/>
            <person name="Drgas O."/>
            <person name="Orlowska M."/>
            <person name="Perlinska-Lenart U."/>
            <person name="Aleksandrzak-Piekarczyk T."/>
            <person name="Szatraj K."/>
            <person name="Zielenkiewicz U."/>
            <person name="Pilsyk S."/>
            <person name="Malc E."/>
            <person name="Mieczkowski P."/>
            <person name="Kruszewska J.S."/>
            <person name="Biernat P."/>
            <person name="Pawlowska J."/>
        </authorList>
    </citation>
    <scope>NUCLEOTIDE SEQUENCE [LARGE SCALE GENOMIC DNA]</scope>
    <source>
        <strain evidence="5 6">CBS 142.35</strain>
    </source>
</reference>